<evidence type="ECO:0000256" key="5">
    <source>
        <dbReference type="ARBA" id="ARBA00022475"/>
    </source>
</evidence>
<keyword evidence="5" id="KW-1003">Cell membrane</keyword>
<reference evidence="11 12" key="1">
    <citation type="submission" date="2024-02" db="EMBL/GenBank/DDBJ databases">
        <authorList>
            <person name="Daric V."/>
            <person name="Darras S."/>
        </authorList>
    </citation>
    <scope>NUCLEOTIDE SEQUENCE [LARGE SCALE GENOMIC DNA]</scope>
</reference>
<keyword evidence="6 10" id="KW-0812">Transmembrane</keyword>
<accession>A0ABP0FMX6</accession>
<feature type="transmembrane region" description="Helical" evidence="10">
    <location>
        <begin position="114"/>
        <end position="139"/>
    </location>
</feature>
<evidence type="ECO:0000256" key="9">
    <source>
        <dbReference type="ARBA" id="ARBA00023136"/>
    </source>
</evidence>
<feature type="transmembrane region" description="Helical" evidence="10">
    <location>
        <begin position="12"/>
        <end position="30"/>
    </location>
</feature>
<proteinExistence type="inferred from homology"/>
<keyword evidence="12" id="KW-1185">Reference proteome</keyword>
<evidence type="ECO:0000256" key="4">
    <source>
        <dbReference type="ARBA" id="ARBA00022427"/>
    </source>
</evidence>
<dbReference type="PANTHER" id="PTHR12002">
    <property type="entry name" value="CLAUDIN"/>
    <property type="match status" value="1"/>
</dbReference>
<feature type="transmembrane region" description="Helical" evidence="10">
    <location>
        <begin position="79"/>
        <end position="102"/>
    </location>
</feature>
<evidence type="ECO:0000256" key="1">
    <source>
        <dbReference type="ARBA" id="ARBA00004435"/>
    </source>
</evidence>
<sequence length="216" mass="24010">MGLRLIEAINFVLLLVGFLMLILCVFLPYWRVRDQEQTVVDQIIYHDGIWLRCITYTAGNWQCDDYERYLFNLKASLNAARGLSLVAMFGSFAGLISALVGCSCNKTNANVKKWFKLMAGGWSIGSGICLVVGVSVYAHDIINNYFLNSDQYGRPTGTRYVFGSSLFVGWVSGAVLLISGAIYVCLGCGKVSESERYPRSFAYRPSQPATIAKEYV</sequence>
<comment type="subcellular location">
    <subcellularLocation>
        <location evidence="1">Cell junction</location>
        <location evidence="1">Tight junction</location>
    </subcellularLocation>
    <subcellularLocation>
        <location evidence="2">Cell membrane</location>
        <topology evidence="2">Multi-pass membrane protein</topology>
    </subcellularLocation>
</comment>
<keyword evidence="4" id="KW-0796">Tight junction</keyword>
<comment type="caution">
    <text evidence="11">The sequence shown here is derived from an EMBL/GenBank/DDBJ whole genome shotgun (WGS) entry which is preliminary data.</text>
</comment>
<dbReference type="EMBL" id="CAWYQH010000068">
    <property type="protein sequence ID" value="CAK8679849.1"/>
    <property type="molecule type" value="Genomic_DNA"/>
</dbReference>
<dbReference type="PRINTS" id="PR01077">
    <property type="entry name" value="CLAUDIN"/>
</dbReference>
<gene>
    <name evidence="11" type="ORF">CVLEPA_LOCUS10097</name>
</gene>
<comment type="similarity">
    <text evidence="3">Belongs to the claudin family.</text>
</comment>
<evidence type="ECO:0000256" key="10">
    <source>
        <dbReference type="SAM" id="Phobius"/>
    </source>
</evidence>
<evidence type="ECO:0000313" key="12">
    <source>
        <dbReference type="Proteomes" id="UP001642483"/>
    </source>
</evidence>
<protein>
    <recommendedName>
        <fullName evidence="13">Claudin</fullName>
    </recommendedName>
</protein>
<keyword evidence="8 10" id="KW-1133">Transmembrane helix</keyword>
<evidence type="ECO:0000313" key="11">
    <source>
        <dbReference type="EMBL" id="CAK8679849.1"/>
    </source>
</evidence>
<keyword evidence="7" id="KW-0965">Cell junction</keyword>
<organism evidence="11 12">
    <name type="scientific">Clavelina lepadiformis</name>
    <name type="common">Light-bulb sea squirt</name>
    <name type="synonym">Ascidia lepadiformis</name>
    <dbReference type="NCBI Taxonomy" id="159417"/>
    <lineage>
        <taxon>Eukaryota</taxon>
        <taxon>Metazoa</taxon>
        <taxon>Chordata</taxon>
        <taxon>Tunicata</taxon>
        <taxon>Ascidiacea</taxon>
        <taxon>Aplousobranchia</taxon>
        <taxon>Clavelinidae</taxon>
        <taxon>Clavelina</taxon>
    </lineage>
</organism>
<dbReference type="InterPro" id="IPR006187">
    <property type="entry name" value="Claudin"/>
</dbReference>
<dbReference type="Pfam" id="PF00822">
    <property type="entry name" value="PMP22_Claudin"/>
    <property type="match status" value="1"/>
</dbReference>
<evidence type="ECO:0000256" key="8">
    <source>
        <dbReference type="ARBA" id="ARBA00022989"/>
    </source>
</evidence>
<evidence type="ECO:0008006" key="13">
    <source>
        <dbReference type="Google" id="ProtNLM"/>
    </source>
</evidence>
<evidence type="ECO:0000256" key="2">
    <source>
        <dbReference type="ARBA" id="ARBA00004651"/>
    </source>
</evidence>
<dbReference type="Gene3D" id="1.20.140.150">
    <property type="match status" value="1"/>
</dbReference>
<evidence type="ECO:0000256" key="3">
    <source>
        <dbReference type="ARBA" id="ARBA00008295"/>
    </source>
</evidence>
<keyword evidence="9 10" id="KW-0472">Membrane</keyword>
<dbReference type="InterPro" id="IPR004031">
    <property type="entry name" value="PMP22/EMP/MP20/Claudin"/>
</dbReference>
<name>A0ABP0FMX6_CLALP</name>
<dbReference type="Proteomes" id="UP001642483">
    <property type="component" value="Unassembled WGS sequence"/>
</dbReference>
<evidence type="ECO:0000256" key="6">
    <source>
        <dbReference type="ARBA" id="ARBA00022692"/>
    </source>
</evidence>
<evidence type="ECO:0000256" key="7">
    <source>
        <dbReference type="ARBA" id="ARBA00022949"/>
    </source>
</evidence>
<feature type="transmembrane region" description="Helical" evidence="10">
    <location>
        <begin position="159"/>
        <end position="186"/>
    </location>
</feature>